<reference evidence="1 2" key="1">
    <citation type="journal article" date="2019" name="ACS Chem. Biol.">
        <title>Identification and Mobilization of a Cryptic Antibiotic Biosynthesis Gene Locus from a Human-Pathogenic Nocardia Isolate.</title>
        <authorList>
            <person name="Herisse M."/>
            <person name="Ishida K."/>
            <person name="Porter J.L."/>
            <person name="Howden B."/>
            <person name="Hertweck C."/>
            <person name="Stinear T.P."/>
            <person name="Pidot S.J."/>
        </authorList>
    </citation>
    <scope>NUCLEOTIDE SEQUENCE [LARGE SCALE GENOMIC DNA]</scope>
    <source>
        <strain evidence="1 2">AUSMDU00024985</strain>
    </source>
</reference>
<dbReference type="Pfam" id="PF04075">
    <property type="entry name" value="F420H2_quin_red"/>
    <property type="match status" value="1"/>
</dbReference>
<proteinExistence type="predicted"/>
<dbReference type="InterPro" id="IPR012349">
    <property type="entry name" value="Split_barrel_FMN-bd"/>
</dbReference>
<protein>
    <submittedName>
        <fullName evidence="1">Nitroreductase family deazaflavin-dependent oxidoreductase</fullName>
    </submittedName>
</protein>
<dbReference type="AlphaFoldDB" id="A0A6G9XUM0"/>
<dbReference type="RefSeq" id="WP_167463716.1">
    <property type="nucleotide sequence ID" value="NZ_CP046171.1"/>
</dbReference>
<organism evidence="1 2">
    <name type="scientific">Nocardia brasiliensis</name>
    <dbReference type="NCBI Taxonomy" id="37326"/>
    <lineage>
        <taxon>Bacteria</taxon>
        <taxon>Bacillati</taxon>
        <taxon>Actinomycetota</taxon>
        <taxon>Actinomycetes</taxon>
        <taxon>Mycobacteriales</taxon>
        <taxon>Nocardiaceae</taxon>
        <taxon>Nocardia</taxon>
    </lineage>
</organism>
<dbReference type="EMBL" id="CP046171">
    <property type="protein sequence ID" value="QIS04598.1"/>
    <property type="molecule type" value="Genomic_DNA"/>
</dbReference>
<dbReference type="NCBIfam" id="TIGR00026">
    <property type="entry name" value="hi_GC_TIGR00026"/>
    <property type="match status" value="1"/>
</dbReference>
<evidence type="ECO:0000313" key="1">
    <source>
        <dbReference type="EMBL" id="QIS04598.1"/>
    </source>
</evidence>
<evidence type="ECO:0000313" key="2">
    <source>
        <dbReference type="Proteomes" id="UP000501705"/>
    </source>
</evidence>
<dbReference type="InterPro" id="IPR004378">
    <property type="entry name" value="F420H2_quin_Rdtase"/>
</dbReference>
<accession>A0A6G9XUM0</accession>
<dbReference type="Proteomes" id="UP000501705">
    <property type="component" value="Chromosome"/>
</dbReference>
<dbReference type="Gene3D" id="2.30.110.10">
    <property type="entry name" value="Electron Transport, Fmn-binding Protein, Chain A"/>
    <property type="match status" value="1"/>
</dbReference>
<sequence length="127" mass="14274">MVLPRTLARFNRSATNRVAGLFAGRAPGFAILRHKGRKSGRLYRTPISIFHDDGVYRIAMTYGRDVDWAKNICAAGEFSVETRGDVLDLTDPVIRRDPAAAWAPVVVRPWLRVLSAEYYVEARAVTR</sequence>
<dbReference type="GO" id="GO:0016491">
    <property type="term" value="F:oxidoreductase activity"/>
    <property type="evidence" value="ECO:0007669"/>
    <property type="project" value="InterPro"/>
</dbReference>
<gene>
    <name evidence="1" type="ORF">F5X71_21685</name>
</gene>
<name>A0A6G9XUM0_NOCBR</name>